<evidence type="ECO:0000313" key="3">
    <source>
        <dbReference type="EMBL" id="DAE07338.1"/>
    </source>
</evidence>
<name>A0A8S5PKA3_9VIRU</name>
<evidence type="ECO:0000256" key="1">
    <source>
        <dbReference type="ARBA" id="ARBA00008471"/>
    </source>
</evidence>
<protein>
    <recommendedName>
        <fullName evidence="2">Protein ninG</fullName>
    </recommendedName>
</protein>
<dbReference type="EMBL" id="BK015448">
    <property type="protein sequence ID" value="DAE07338.1"/>
    <property type="molecule type" value="Genomic_DNA"/>
</dbReference>
<proteinExistence type="inferred from homology"/>
<evidence type="ECO:0000256" key="2">
    <source>
        <dbReference type="ARBA" id="ARBA00021638"/>
    </source>
</evidence>
<accession>A0A8S5PKA3</accession>
<dbReference type="InterPro" id="IPR008713">
    <property type="entry name" value="Phage_lambda_NinG"/>
</dbReference>
<sequence length="192" mass="22686">MNKPKEYKCKVCGNYFVKTISSTQKVCSPKCAIILSKEQARKKKEKQDKQERLETKKRMTALKQKIKSRSEWLDDLQSWVNKFIRLRDKNEPCISCGRYHQGQYHAGHYRSRGACPELRFNEDNIHKQCAPCNNQKSGNAIEYRINLVKKIGIERVEFLERQDHPPLKLTIEEIKEQIKIYKAKCKELENDL</sequence>
<comment type="similarity">
    <text evidence="1">Belongs to the ninG family.</text>
</comment>
<organism evidence="3">
    <name type="scientific">Phage sp. ct17O1</name>
    <dbReference type="NCBI Taxonomy" id="2825789"/>
    <lineage>
        <taxon>Viruses</taxon>
    </lineage>
</organism>
<dbReference type="Pfam" id="PF05766">
    <property type="entry name" value="NinG"/>
    <property type="match status" value="1"/>
</dbReference>
<reference evidence="3" key="1">
    <citation type="journal article" date="2021" name="Proc. Natl. Acad. Sci. U.S.A.">
        <title>A Catalog of Tens of Thousands of Viruses from Human Metagenomes Reveals Hidden Associations with Chronic Diseases.</title>
        <authorList>
            <person name="Tisza M.J."/>
            <person name="Buck C.B."/>
        </authorList>
    </citation>
    <scope>NUCLEOTIDE SEQUENCE</scope>
    <source>
        <strain evidence="3">Ct17O1</strain>
    </source>
</reference>